<evidence type="ECO:0000313" key="2">
    <source>
        <dbReference type="EMBL" id="WWD84720.1"/>
    </source>
</evidence>
<keyword evidence="3" id="KW-1185">Reference proteome</keyword>
<accession>A0ABZ2EY37</accession>
<dbReference type="PANTHER" id="PTHR12277">
    <property type="entry name" value="ALPHA/BETA HYDROLASE DOMAIN-CONTAINING PROTEIN"/>
    <property type="match status" value="1"/>
</dbReference>
<organism evidence="2 3">
    <name type="scientific">Terrisporobacter glycolicus ATCC 14880 = DSM 1288</name>
    <dbReference type="NCBI Taxonomy" id="1121315"/>
    <lineage>
        <taxon>Bacteria</taxon>
        <taxon>Bacillati</taxon>
        <taxon>Bacillota</taxon>
        <taxon>Clostridia</taxon>
        <taxon>Peptostreptococcales</taxon>
        <taxon>Peptostreptococcaceae</taxon>
        <taxon>Terrisporobacter</taxon>
    </lineage>
</organism>
<dbReference type="RefSeq" id="WP_018591366.1">
    <property type="nucleotide sequence ID" value="NZ_CP117523.1"/>
</dbReference>
<dbReference type="SUPFAM" id="SSF53474">
    <property type="entry name" value="alpha/beta-Hydrolases"/>
    <property type="match status" value="1"/>
</dbReference>
<feature type="domain" description="AB hydrolase-1" evidence="1">
    <location>
        <begin position="50"/>
        <end position="159"/>
    </location>
</feature>
<dbReference type="Proteomes" id="UP001348492">
    <property type="component" value="Chromosome"/>
</dbReference>
<gene>
    <name evidence="2" type="ORF">TEGL_31640</name>
</gene>
<name>A0ABZ2EY37_9FIRM</name>
<reference evidence="2 3" key="1">
    <citation type="journal article" date="2023" name="PLoS ONE">
        <title>Genome-based metabolic and phylogenomic analysis of three Terrisporobacter species.</title>
        <authorList>
            <person name="Boer T."/>
            <person name="Bengelsdorf F.R."/>
            <person name="Bomeke M."/>
            <person name="Daniel R."/>
            <person name="Poehlein A."/>
        </authorList>
    </citation>
    <scope>NUCLEOTIDE SEQUENCE [LARGE SCALE GENOMIC DNA]</scope>
    <source>
        <strain evidence="2 3">DSM 1288</strain>
    </source>
</reference>
<dbReference type="InterPro" id="IPR000073">
    <property type="entry name" value="AB_hydrolase_1"/>
</dbReference>
<sequence length="280" mass="31753">MNSKMIFIDPDVELGDEYFPDLYDIKINSHGEDLIGTILTPSKKGPNPTVILLHGFPGYEDNHDLSHSLRRCGLNVLTFHYRGCWGVKGKFSFSNCIEDVNKVIDFVNNEDNIKTYDIDKNNIFLVGHSMGGFLTLINCIDERIKASVSISPYDFGLKGCVMEEDEEELIDGINMFSTAILPLNDTDTMALIRETMINGKYLKLSNKAEKLSKENILIIAAKGDVVGPNKLHHIPLMKEIYKYNKSNVKEIFMNTDHSYSNKRILLSKVVAEYIESIYKD</sequence>
<dbReference type="Gene3D" id="3.40.50.1820">
    <property type="entry name" value="alpha/beta hydrolase"/>
    <property type="match status" value="1"/>
</dbReference>
<dbReference type="Pfam" id="PF12697">
    <property type="entry name" value="Abhydrolase_6"/>
    <property type="match status" value="1"/>
</dbReference>
<evidence type="ECO:0000259" key="1">
    <source>
        <dbReference type="Pfam" id="PF12697"/>
    </source>
</evidence>
<dbReference type="InterPro" id="IPR029058">
    <property type="entry name" value="AB_hydrolase_fold"/>
</dbReference>
<dbReference type="EMBL" id="CP117523">
    <property type="protein sequence ID" value="WWD84720.1"/>
    <property type="molecule type" value="Genomic_DNA"/>
</dbReference>
<protein>
    <recommendedName>
        <fullName evidence="1">AB hydrolase-1 domain-containing protein</fullName>
    </recommendedName>
</protein>
<dbReference type="PANTHER" id="PTHR12277:SF81">
    <property type="entry name" value="PROTEIN ABHD13"/>
    <property type="match status" value="1"/>
</dbReference>
<evidence type="ECO:0000313" key="3">
    <source>
        <dbReference type="Proteomes" id="UP001348492"/>
    </source>
</evidence>
<proteinExistence type="predicted"/>